<dbReference type="SUPFAM" id="SSF89360">
    <property type="entry name" value="HesB-like domain"/>
    <property type="match status" value="1"/>
</dbReference>
<dbReference type="Gene3D" id="2.60.300.12">
    <property type="entry name" value="HesB-like domain"/>
    <property type="match status" value="1"/>
</dbReference>
<dbReference type="GO" id="GO:0016226">
    <property type="term" value="P:iron-sulfur cluster assembly"/>
    <property type="evidence" value="ECO:0000318"/>
    <property type="project" value="GO_Central"/>
</dbReference>
<dbReference type="PANTHER" id="PTHR43011">
    <property type="entry name" value="IRON-SULFUR CLUSTER ASSEMBLY 2 HOMOLOG, MITOCHONDRIAL"/>
    <property type="match status" value="1"/>
</dbReference>
<gene>
    <name evidence="7" type="ORF">KFL_000990150</name>
</gene>
<dbReference type="Proteomes" id="UP000054558">
    <property type="component" value="Unassembled WGS sequence"/>
</dbReference>
<dbReference type="STRING" id="105231.A0A1Y1HZW6"/>
<dbReference type="GO" id="GO:0051604">
    <property type="term" value="P:protein maturation"/>
    <property type="evidence" value="ECO:0000318"/>
    <property type="project" value="GO_Central"/>
</dbReference>
<sequence length="171" mass="18816">MAWLEGSQVVFSSIRRALQIAVIHPSFGPPLREKVAAVPSLHLRRWFAEAVRVESFTDDDTVHITESCAQRLKELQQEEGVSPDQLMLRLSVEGGGCSGFQYSFSLDSKLQPDDRVFRRNGAQLLVDKVSYAFVKGATVDFSEELIRSAFTVVDNPNSTSACGCGTSFAAK</sequence>
<evidence type="ECO:0000256" key="2">
    <source>
        <dbReference type="ARBA" id="ARBA00006718"/>
    </source>
</evidence>
<dbReference type="Pfam" id="PF01521">
    <property type="entry name" value="Fe-S_biosyn"/>
    <property type="match status" value="1"/>
</dbReference>
<dbReference type="GO" id="GO:0120510">
    <property type="term" value="C:mitochondrial [4Fe-4S] assembly complex"/>
    <property type="evidence" value="ECO:0007669"/>
    <property type="project" value="UniProtKB-ARBA"/>
</dbReference>
<comment type="similarity">
    <text evidence="2">Belongs to the HesB/IscA family.</text>
</comment>
<dbReference type="InterPro" id="IPR016092">
    <property type="entry name" value="ATAP"/>
</dbReference>
<protein>
    <submittedName>
        <fullName evidence="7">ISCA-like protein</fullName>
    </submittedName>
</protein>
<evidence type="ECO:0000256" key="5">
    <source>
        <dbReference type="ARBA" id="ARBA00023128"/>
    </source>
</evidence>
<dbReference type="EMBL" id="DF237048">
    <property type="protein sequence ID" value="GAQ82066.1"/>
    <property type="molecule type" value="Genomic_DNA"/>
</dbReference>
<dbReference type="GO" id="GO:0005506">
    <property type="term" value="F:iron ion binding"/>
    <property type="evidence" value="ECO:0000318"/>
    <property type="project" value="GO_Central"/>
</dbReference>
<keyword evidence="3" id="KW-0479">Metal-binding</keyword>
<evidence type="ECO:0000256" key="3">
    <source>
        <dbReference type="ARBA" id="ARBA00022723"/>
    </source>
</evidence>
<dbReference type="FunFam" id="2.60.300.12:FF:000006">
    <property type="entry name" value="Iron-sulfur cluster assembly 2 mitochondrial"/>
    <property type="match status" value="1"/>
</dbReference>
<dbReference type="OMA" id="SFQIHNP"/>
<organism evidence="7 8">
    <name type="scientific">Klebsormidium nitens</name>
    <name type="common">Green alga</name>
    <name type="synonym">Ulothrix nitens</name>
    <dbReference type="NCBI Taxonomy" id="105231"/>
    <lineage>
        <taxon>Eukaryota</taxon>
        <taxon>Viridiplantae</taxon>
        <taxon>Streptophyta</taxon>
        <taxon>Klebsormidiophyceae</taxon>
        <taxon>Klebsormidiales</taxon>
        <taxon>Klebsormidiaceae</taxon>
        <taxon>Klebsormidium</taxon>
    </lineage>
</organism>
<keyword evidence="4" id="KW-0408">Iron</keyword>
<reference evidence="7 8" key="1">
    <citation type="journal article" date="2014" name="Nat. Commun.">
        <title>Klebsormidium flaccidum genome reveals primary factors for plant terrestrial adaptation.</title>
        <authorList>
            <person name="Hori K."/>
            <person name="Maruyama F."/>
            <person name="Fujisawa T."/>
            <person name="Togashi T."/>
            <person name="Yamamoto N."/>
            <person name="Seo M."/>
            <person name="Sato S."/>
            <person name="Yamada T."/>
            <person name="Mori H."/>
            <person name="Tajima N."/>
            <person name="Moriyama T."/>
            <person name="Ikeuchi M."/>
            <person name="Watanabe M."/>
            <person name="Wada H."/>
            <person name="Kobayashi K."/>
            <person name="Saito M."/>
            <person name="Masuda T."/>
            <person name="Sasaki-Sekimoto Y."/>
            <person name="Mashiguchi K."/>
            <person name="Awai K."/>
            <person name="Shimojima M."/>
            <person name="Masuda S."/>
            <person name="Iwai M."/>
            <person name="Nobusawa T."/>
            <person name="Narise T."/>
            <person name="Kondo S."/>
            <person name="Saito H."/>
            <person name="Sato R."/>
            <person name="Murakawa M."/>
            <person name="Ihara Y."/>
            <person name="Oshima-Yamada Y."/>
            <person name="Ohtaka K."/>
            <person name="Satoh M."/>
            <person name="Sonobe K."/>
            <person name="Ishii M."/>
            <person name="Ohtani R."/>
            <person name="Kanamori-Sato M."/>
            <person name="Honoki R."/>
            <person name="Miyazaki D."/>
            <person name="Mochizuki H."/>
            <person name="Umetsu J."/>
            <person name="Higashi K."/>
            <person name="Shibata D."/>
            <person name="Kamiya Y."/>
            <person name="Sato N."/>
            <person name="Nakamura Y."/>
            <person name="Tabata S."/>
            <person name="Ida S."/>
            <person name="Kurokawa K."/>
            <person name="Ohta H."/>
        </authorList>
    </citation>
    <scope>NUCLEOTIDE SEQUENCE [LARGE SCALE GENOMIC DNA]</scope>
    <source>
        <strain evidence="7 8">NIES-2285</strain>
    </source>
</reference>
<dbReference type="InterPro" id="IPR000361">
    <property type="entry name" value="ATAP_core_dom"/>
</dbReference>
<dbReference type="InterPro" id="IPR035903">
    <property type="entry name" value="HesB-like_dom_sf"/>
</dbReference>
<evidence type="ECO:0000313" key="7">
    <source>
        <dbReference type="EMBL" id="GAQ82066.1"/>
    </source>
</evidence>
<keyword evidence="8" id="KW-1185">Reference proteome</keyword>
<dbReference type="NCBIfam" id="TIGR00049">
    <property type="entry name" value="iron-sulfur cluster assembly accessory protein"/>
    <property type="match status" value="1"/>
</dbReference>
<proteinExistence type="inferred from homology"/>
<evidence type="ECO:0000256" key="4">
    <source>
        <dbReference type="ARBA" id="ARBA00023004"/>
    </source>
</evidence>
<keyword evidence="5" id="KW-0496">Mitochondrion</keyword>
<name>A0A1Y1HZW6_KLENI</name>
<dbReference type="GO" id="GO:0005739">
    <property type="term" value="C:mitochondrion"/>
    <property type="evidence" value="ECO:0000318"/>
    <property type="project" value="GO_Central"/>
</dbReference>
<comment type="subcellular location">
    <subcellularLocation>
        <location evidence="1">Mitochondrion</location>
    </subcellularLocation>
</comment>
<dbReference type="AlphaFoldDB" id="A0A1Y1HZW6"/>
<dbReference type="GO" id="GO:0051539">
    <property type="term" value="F:4 iron, 4 sulfur cluster binding"/>
    <property type="evidence" value="ECO:0000318"/>
    <property type="project" value="GO_Central"/>
</dbReference>
<feature type="domain" description="Core" evidence="6">
    <location>
        <begin position="62"/>
        <end position="165"/>
    </location>
</feature>
<dbReference type="PANTHER" id="PTHR43011:SF1">
    <property type="entry name" value="IRON-SULFUR CLUSTER ASSEMBLY 2 HOMOLOG, MITOCHONDRIAL"/>
    <property type="match status" value="1"/>
</dbReference>
<dbReference type="GO" id="GO:0051537">
    <property type="term" value="F:2 iron, 2 sulfur cluster binding"/>
    <property type="evidence" value="ECO:0000318"/>
    <property type="project" value="GO_Central"/>
</dbReference>
<evidence type="ECO:0000259" key="6">
    <source>
        <dbReference type="Pfam" id="PF01521"/>
    </source>
</evidence>
<evidence type="ECO:0000256" key="1">
    <source>
        <dbReference type="ARBA" id="ARBA00004173"/>
    </source>
</evidence>
<dbReference type="OrthoDB" id="1938621at2759"/>
<evidence type="ECO:0000313" key="8">
    <source>
        <dbReference type="Proteomes" id="UP000054558"/>
    </source>
</evidence>
<accession>A0A1Y1HZW6</accession>